<evidence type="ECO:0000256" key="1">
    <source>
        <dbReference type="ARBA" id="ARBA00045876"/>
    </source>
</evidence>
<reference evidence="2" key="1">
    <citation type="journal article" date="2020" name="mSystems">
        <title>Genome- and Community-Level Interaction Insights into Carbon Utilization and Element Cycling Functions of Hydrothermarchaeota in Hydrothermal Sediment.</title>
        <authorList>
            <person name="Zhou Z."/>
            <person name="Liu Y."/>
            <person name="Xu W."/>
            <person name="Pan J."/>
            <person name="Luo Z.H."/>
            <person name="Li M."/>
        </authorList>
    </citation>
    <scope>NUCLEOTIDE SEQUENCE [LARGE SCALE GENOMIC DNA]</scope>
    <source>
        <strain evidence="2">HyVt-386</strain>
    </source>
</reference>
<dbReference type="InterPro" id="IPR011989">
    <property type="entry name" value="ARM-like"/>
</dbReference>
<dbReference type="InterPro" id="IPR016024">
    <property type="entry name" value="ARM-type_fold"/>
</dbReference>
<dbReference type="PANTHER" id="PTHR12697:SF5">
    <property type="entry name" value="DEOXYHYPUSINE HYDROXYLASE"/>
    <property type="match status" value="1"/>
</dbReference>
<sequence>MLFDRPNIGWESEQLIEALSSRNCITRATAAEVLGSKKDRVAIKPLFRLLRDKDGSVRWRAAESLESLIGDEDIELLLSGVKDEHESVRFWSVYLLGRCRFSKDVVPYLISALKDDNHEIRAIAAQSLELVGDERAIPPLLEAMRDEWKGARLSVFGAIKKLVSENKNKIDAELFLKGLEDDYPDVRFVSAFFLGELGDSRALTTLLDLIDDINEDVNVRQWAAYALGRMDDDRAFVRLIDLVRGERSPVVRRMALRSLGEMALRNPEYVKQAEACITSVLEDEDVILLGLAQGMLGRLQKNR</sequence>
<dbReference type="SMART" id="SM00567">
    <property type="entry name" value="EZ_HEAT"/>
    <property type="match status" value="7"/>
</dbReference>
<dbReference type="InterPro" id="IPR021133">
    <property type="entry name" value="HEAT_type_2"/>
</dbReference>
<comment type="function">
    <text evidence="1">Catalyzes the hydroxylation of the N(6)-(4-aminobutyl)-L-lysine intermediate produced by deoxyhypusine synthase/DHPS on a critical lysine of the eukaryotic translation initiation factor 5A/eIF-5A. This is the second step of the post-translational modification of that lysine into an unusual amino acid residue named hypusine. Hypusination is unique to mature eIF-5A factor and is essential for its function.</text>
</comment>
<dbReference type="Pfam" id="PF13646">
    <property type="entry name" value="HEAT_2"/>
    <property type="match status" value="2"/>
</dbReference>
<dbReference type="PANTHER" id="PTHR12697">
    <property type="entry name" value="PBS LYASE HEAT-LIKE PROTEIN"/>
    <property type="match status" value="1"/>
</dbReference>
<proteinExistence type="predicted"/>
<dbReference type="AlphaFoldDB" id="A0A7J2S0E0"/>
<dbReference type="Proteomes" id="UP000885936">
    <property type="component" value="Unassembled WGS sequence"/>
</dbReference>
<dbReference type="PROSITE" id="PS50077">
    <property type="entry name" value="HEAT_REPEAT"/>
    <property type="match status" value="1"/>
</dbReference>
<dbReference type="Gene3D" id="1.25.10.10">
    <property type="entry name" value="Leucine-rich Repeat Variant"/>
    <property type="match status" value="2"/>
</dbReference>
<protein>
    <submittedName>
        <fullName evidence="2">HEAT repeat domain-containing protein</fullName>
    </submittedName>
</protein>
<gene>
    <name evidence="2" type="ORF">ENI32_03285</name>
</gene>
<comment type="caution">
    <text evidence="2">The sequence shown here is derived from an EMBL/GenBank/DDBJ whole genome shotgun (WGS) entry which is preliminary data.</text>
</comment>
<dbReference type="GO" id="GO:0016491">
    <property type="term" value="F:oxidoreductase activity"/>
    <property type="evidence" value="ECO:0007669"/>
    <property type="project" value="TreeGrafter"/>
</dbReference>
<name>A0A7J2S0E0_9EURY</name>
<dbReference type="EMBL" id="DRIE01000051">
    <property type="protein sequence ID" value="HEC56893.1"/>
    <property type="molecule type" value="Genomic_DNA"/>
</dbReference>
<dbReference type="InterPro" id="IPR004155">
    <property type="entry name" value="PBS_lyase_HEAT"/>
</dbReference>
<dbReference type="Pfam" id="PF03130">
    <property type="entry name" value="HEAT_PBS"/>
    <property type="match status" value="1"/>
</dbReference>
<dbReference type="SUPFAM" id="SSF48371">
    <property type="entry name" value="ARM repeat"/>
    <property type="match status" value="1"/>
</dbReference>
<organism evidence="2">
    <name type="scientific">Candidatus Syntropharchaeum butanivorans</name>
    <dbReference type="NCBI Taxonomy" id="1839936"/>
    <lineage>
        <taxon>Archaea</taxon>
        <taxon>Methanobacteriati</taxon>
        <taxon>Methanobacteriota</taxon>
        <taxon>Stenosarchaea group</taxon>
        <taxon>Methanomicrobia</taxon>
        <taxon>Methanosarcinales</taxon>
        <taxon>ANME-2 cluster</taxon>
        <taxon>Candidatus Syntropharchaeum</taxon>
    </lineage>
</organism>
<evidence type="ECO:0000313" key="2">
    <source>
        <dbReference type="EMBL" id="HEC56893.1"/>
    </source>
</evidence>
<accession>A0A7J2S0E0</accession>